<dbReference type="EMBL" id="CP001344">
    <property type="protein sequence ID" value="ACL45462.1"/>
    <property type="molecule type" value="Genomic_DNA"/>
</dbReference>
<name>B8HMZ3_CYAP4</name>
<protein>
    <submittedName>
        <fullName evidence="1">Uncharacterized protein</fullName>
    </submittedName>
</protein>
<accession>B8HMZ3</accession>
<dbReference type="HOGENOM" id="CLU_2616091_0_0_3"/>
<dbReference type="AlphaFoldDB" id="B8HMZ3"/>
<gene>
    <name evidence="1" type="ordered locus">Cyan7425_3134</name>
</gene>
<reference evidence="1" key="1">
    <citation type="submission" date="2009-01" db="EMBL/GenBank/DDBJ databases">
        <title>Complete sequence of chromosome Cyanothece sp. PCC 7425.</title>
        <authorList>
            <consortium name="US DOE Joint Genome Institute"/>
            <person name="Lucas S."/>
            <person name="Copeland A."/>
            <person name="Lapidus A."/>
            <person name="Glavina del Rio T."/>
            <person name="Dalin E."/>
            <person name="Tice H."/>
            <person name="Bruce D."/>
            <person name="Goodwin L."/>
            <person name="Pitluck S."/>
            <person name="Sims D."/>
            <person name="Meineke L."/>
            <person name="Brettin T."/>
            <person name="Detter J.C."/>
            <person name="Han C."/>
            <person name="Larimer F."/>
            <person name="Land M."/>
            <person name="Hauser L."/>
            <person name="Kyrpides N."/>
            <person name="Ovchinnikova G."/>
            <person name="Liberton M."/>
            <person name="Stoeckel J."/>
            <person name="Banerjee A."/>
            <person name="Singh A."/>
            <person name="Page L."/>
            <person name="Sato H."/>
            <person name="Zhao L."/>
            <person name="Sherman L."/>
            <person name="Pakrasi H."/>
            <person name="Richardson P."/>
        </authorList>
    </citation>
    <scope>NUCLEOTIDE SEQUENCE</scope>
    <source>
        <strain evidence="1">PCC 7425</strain>
    </source>
</reference>
<organism evidence="1">
    <name type="scientific">Cyanothece sp. (strain PCC 7425 / ATCC 29141)</name>
    <dbReference type="NCBI Taxonomy" id="395961"/>
    <lineage>
        <taxon>Bacteria</taxon>
        <taxon>Bacillati</taxon>
        <taxon>Cyanobacteriota</taxon>
        <taxon>Cyanophyceae</taxon>
        <taxon>Gomontiellales</taxon>
        <taxon>Cyanothecaceae</taxon>
        <taxon>Cyanothece</taxon>
    </lineage>
</organism>
<dbReference type="KEGG" id="cyn:Cyan7425_3134"/>
<evidence type="ECO:0000313" key="1">
    <source>
        <dbReference type="EMBL" id="ACL45462.1"/>
    </source>
</evidence>
<sequence length="78" mass="8872">MEMEQTLHELIEEHGLSEVLSSLAEYCFVNAEQRTGEALLAESFRIGNKEWEKANPDFGTAEPERKSFPAKLLEKIGF</sequence>
<proteinExistence type="predicted"/>